<feature type="transmembrane region" description="Helical" evidence="1">
    <location>
        <begin position="265"/>
        <end position="286"/>
    </location>
</feature>
<feature type="transmembrane region" description="Helical" evidence="1">
    <location>
        <begin position="238"/>
        <end position="259"/>
    </location>
</feature>
<protein>
    <submittedName>
        <fullName evidence="2">Transmembrane protein</fullName>
    </submittedName>
</protein>
<dbReference type="RefSeq" id="WP_013545877.1">
    <property type="nucleotide sequence ID" value="NC_014933.1"/>
</dbReference>
<feature type="transmembrane region" description="Helical" evidence="1">
    <location>
        <begin position="104"/>
        <end position="120"/>
    </location>
</feature>
<dbReference type="EMBL" id="CP002352">
    <property type="protein sequence ID" value="ADV42260.1"/>
    <property type="molecule type" value="Genomic_DNA"/>
</dbReference>
<evidence type="ECO:0000313" key="2">
    <source>
        <dbReference type="EMBL" id="ADV42260.1"/>
    </source>
</evidence>
<reference key="1">
    <citation type="submission" date="2010-11" db="EMBL/GenBank/DDBJ databases">
        <title>The complete genome of Bacteroides helcogenes P 36-108.</title>
        <authorList>
            <consortium name="US DOE Joint Genome Institute (JGI-PGF)"/>
            <person name="Lucas S."/>
            <person name="Copeland A."/>
            <person name="Lapidus A."/>
            <person name="Bruce D."/>
            <person name="Goodwin L."/>
            <person name="Pitluck S."/>
            <person name="Kyrpides N."/>
            <person name="Mavromatis K."/>
            <person name="Ivanova N."/>
            <person name="Zeytun A."/>
            <person name="Brettin T."/>
            <person name="Detter J.C."/>
            <person name="Tapia R."/>
            <person name="Han C."/>
            <person name="Land M."/>
            <person name="Hauser L."/>
            <person name="Markowitz V."/>
            <person name="Cheng J.-F."/>
            <person name="Hugenholtz P."/>
            <person name="Woyke T."/>
            <person name="Wu D."/>
            <person name="Gronow S."/>
            <person name="Wellnitz S."/>
            <person name="Brambilla E."/>
            <person name="Klenk H.-P."/>
            <person name="Eisen J.A."/>
        </authorList>
    </citation>
    <scope>NUCLEOTIDE SEQUENCE</scope>
    <source>
        <strain>P 36-108</strain>
    </source>
</reference>
<evidence type="ECO:0000256" key="1">
    <source>
        <dbReference type="SAM" id="Phobius"/>
    </source>
</evidence>
<reference evidence="2 3" key="2">
    <citation type="journal article" date="2011" name="Stand. Genomic Sci.">
        <title>Complete genome sequence of Bacteroides helcogenes type strain (P 36-108).</title>
        <authorList>
            <person name="Pati A."/>
            <person name="Gronow S."/>
            <person name="Zeytun A."/>
            <person name="Lapidus A."/>
            <person name="Nolan M."/>
            <person name="Hammon N."/>
            <person name="Deshpande S."/>
            <person name="Cheng J.F."/>
            <person name="Tapia R."/>
            <person name="Han C."/>
            <person name="Goodwin L."/>
            <person name="Pitluck S."/>
            <person name="Liolios K."/>
            <person name="Pagani I."/>
            <person name="Ivanova N."/>
            <person name="Mavromatis K."/>
            <person name="Chen A."/>
            <person name="Palaniappan K."/>
            <person name="Land M."/>
            <person name="Hauser L."/>
            <person name="Chang Y.J."/>
            <person name="Jeffries C.D."/>
            <person name="Detter J.C."/>
            <person name="Brambilla E."/>
            <person name="Rohde M."/>
            <person name="Goker M."/>
            <person name="Woyke T."/>
            <person name="Bristow J."/>
            <person name="Eisen J.A."/>
            <person name="Markowitz V."/>
            <person name="Hugenholtz P."/>
            <person name="Kyrpides N.C."/>
            <person name="Klenk H.P."/>
            <person name="Lucas S."/>
        </authorList>
    </citation>
    <scope>NUCLEOTIDE SEQUENCE [LARGE SCALE GENOMIC DNA]</scope>
    <source>
        <strain evidence="3">ATCC 35417 / DSM 20613 / JCM 6297 / CCUG 15421 / P 36-108</strain>
    </source>
</reference>
<dbReference type="AlphaFoldDB" id="E6STC9"/>
<keyword evidence="1" id="KW-1133">Transmembrane helix</keyword>
<keyword evidence="1 2" id="KW-0812">Transmembrane</keyword>
<dbReference type="InterPro" id="IPR045692">
    <property type="entry name" value="DUF6057"/>
</dbReference>
<name>E6STC9_BACT6</name>
<accession>E6STC9</accession>
<dbReference type="Proteomes" id="UP000008630">
    <property type="component" value="Chromosome"/>
</dbReference>
<gene>
    <name evidence="2" type="ordered locus">Bache_0230</name>
</gene>
<dbReference type="HOGENOM" id="CLU_033046_0_0_10"/>
<organism evidence="2 3">
    <name type="scientific">Bacteroides helcogenes (strain ATCC 35417 / DSM 20613 / JCM 6297 / CCUG 15421 / P 36-108)</name>
    <dbReference type="NCBI Taxonomy" id="693979"/>
    <lineage>
        <taxon>Bacteria</taxon>
        <taxon>Pseudomonadati</taxon>
        <taxon>Bacteroidota</taxon>
        <taxon>Bacteroidia</taxon>
        <taxon>Bacteroidales</taxon>
        <taxon>Bacteroidaceae</taxon>
        <taxon>Bacteroides</taxon>
    </lineage>
</organism>
<evidence type="ECO:0000313" key="3">
    <source>
        <dbReference type="Proteomes" id="UP000008630"/>
    </source>
</evidence>
<feature type="transmembrane region" description="Helical" evidence="1">
    <location>
        <begin position="126"/>
        <end position="146"/>
    </location>
</feature>
<keyword evidence="3" id="KW-1185">Reference proteome</keyword>
<dbReference type="PATRIC" id="fig|693979.3.peg.248"/>
<keyword evidence="1" id="KW-0472">Membrane</keyword>
<dbReference type="OrthoDB" id="1067842at2"/>
<proteinExistence type="predicted"/>
<feature type="transmembrane region" description="Helical" evidence="1">
    <location>
        <begin position="153"/>
        <end position="180"/>
    </location>
</feature>
<dbReference type="eggNOG" id="ENOG502ZAEB">
    <property type="taxonomic scope" value="Bacteria"/>
</dbReference>
<dbReference type="KEGG" id="bhl:Bache_0230"/>
<feature type="transmembrane region" description="Helical" evidence="1">
    <location>
        <begin position="192"/>
        <end position="217"/>
    </location>
</feature>
<dbReference type="STRING" id="693979.Bache_0230"/>
<dbReference type="Pfam" id="PF19529">
    <property type="entry name" value="DUF6057"/>
    <property type="match status" value="1"/>
</dbReference>
<sequence>MESFLRNIWKAGLSCLLGAAAFFFWCNVYPAHLSYQEQFQLFLFDADYWQERVAVPGGVADYVAEYLTQFYYHVWAGACILSILFMGMQLLVWRLMKELGAVDVYYPLSFLPVIVLWRFMGDENAMLSFVIALLMVLVVACIYSGLKGNRIRLFYILIVLPLLYWVAGAVHFIFMTWVMVGEFTDSSKRKSILNGVGMVCCIGLLGVACPLLASVWVQFPIYRLMGGINYYRFPIVFLWLEIAISILLAALPFVVVALPVVKKKIFRNVALQVLMLSAGGYFFILAGCDMDKEEALDYDRLVRNKQWRKIIEKAEMKTPTSPFSVTCLNLALGKTGQLGDRMFEFYQNGTEGLLPGFQRDFTSPLPASEAFYHLGMINTAQRFTFEAMEAIPNFRKSVRCFKRLAETNLINGHYEVAAKYLRALRKTLFYKKWAEDTMTYLYNENKINTHKEWGWLRQVRYTEDFLFSDREVDIMLGLLYRHNHRNRMAFEYMLAYVMQQRDIDRFMKYYPLGKDAGYDRIPRSYQEALVYVWTQTHKNFHGMPWSISQQVMRDVTEFAQIYMSRQDAQKTLQLRFGGTYWYYLLFKK</sequence>
<feature type="transmembrane region" description="Helical" evidence="1">
    <location>
        <begin position="70"/>
        <end position="92"/>
    </location>
</feature>